<proteinExistence type="predicted"/>
<feature type="compositionally biased region" description="Low complexity" evidence="5">
    <location>
        <begin position="294"/>
        <end position="318"/>
    </location>
</feature>
<name>A0ABD0WZ96_UMBPY</name>
<feature type="region of interest" description="Disordered" evidence="5">
    <location>
        <begin position="210"/>
        <end position="335"/>
    </location>
</feature>
<accession>A0ABD0WZ96</accession>
<feature type="region of interest" description="Disordered" evidence="5">
    <location>
        <begin position="1"/>
        <end position="47"/>
    </location>
</feature>
<keyword evidence="7" id="KW-1185">Reference proteome</keyword>
<feature type="coiled-coil region" evidence="4">
    <location>
        <begin position="342"/>
        <end position="448"/>
    </location>
</feature>
<feature type="compositionally biased region" description="Polar residues" evidence="5">
    <location>
        <begin position="244"/>
        <end position="264"/>
    </location>
</feature>
<dbReference type="PANTHER" id="PTHR19354:SF4">
    <property type="entry name" value="ZIPPER PUTATIVE TUMOR SUPPRESSOR 2-RELATED"/>
    <property type="match status" value="1"/>
</dbReference>
<feature type="coiled-coil region" evidence="4">
    <location>
        <begin position="526"/>
        <end position="560"/>
    </location>
</feature>
<comment type="subcellular location">
    <subcellularLocation>
        <location evidence="1">Cytoplasm</location>
    </subcellularLocation>
</comment>
<feature type="region of interest" description="Disordered" evidence="5">
    <location>
        <begin position="101"/>
        <end position="120"/>
    </location>
</feature>
<evidence type="ECO:0000256" key="5">
    <source>
        <dbReference type="SAM" id="MobiDB-lite"/>
    </source>
</evidence>
<dbReference type="Proteomes" id="UP001557470">
    <property type="component" value="Unassembled WGS sequence"/>
</dbReference>
<dbReference type="Pfam" id="PF06818">
    <property type="entry name" value="Fez1"/>
    <property type="match status" value="1"/>
</dbReference>
<gene>
    <name evidence="6" type="ORF">UPYG_G00139190</name>
</gene>
<evidence type="ECO:0000313" key="6">
    <source>
        <dbReference type="EMBL" id="KAL0984264.1"/>
    </source>
</evidence>
<evidence type="ECO:0000313" key="7">
    <source>
        <dbReference type="Proteomes" id="UP001557470"/>
    </source>
</evidence>
<dbReference type="GO" id="GO:0005737">
    <property type="term" value="C:cytoplasm"/>
    <property type="evidence" value="ECO:0007669"/>
    <property type="project" value="UniProtKB-SubCell"/>
</dbReference>
<feature type="region of interest" description="Disordered" evidence="5">
    <location>
        <begin position="681"/>
        <end position="704"/>
    </location>
</feature>
<dbReference type="EMBL" id="JAGEUA010000004">
    <property type="protein sequence ID" value="KAL0984264.1"/>
    <property type="molecule type" value="Genomic_DNA"/>
</dbReference>
<feature type="compositionally biased region" description="Low complexity" evidence="5">
    <location>
        <begin position="216"/>
        <end position="227"/>
    </location>
</feature>
<evidence type="ECO:0000256" key="1">
    <source>
        <dbReference type="ARBA" id="ARBA00004496"/>
    </source>
</evidence>
<feature type="compositionally biased region" description="Polar residues" evidence="5">
    <location>
        <begin position="37"/>
        <end position="47"/>
    </location>
</feature>
<evidence type="ECO:0000256" key="4">
    <source>
        <dbReference type="SAM" id="Coils"/>
    </source>
</evidence>
<keyword evidence="3 4" id="KW-0175">Coiled coil</keyword>
<dbReference type="InterPro" id="IPR045329">
    <property type="entry name" value="LZTS"/>
</dbReference>
<keyword evidence="2" id="KW-0963">Cytoplasm</keyword>
<evidence type="ECO:0000256" key="2">
    <source>
        <dbReference type="ARBA" id="ARBA00022490"/>
    </source>
</evidence>
<protein>
    <recommendedName>
        <fullName evidence="8">Leucine zipper tumor suppressor 2 homolog</fullName>
    </recommendedName>
</protein>
<evidence type="ECO:0008006" key="8">
    <source>
        <dbReference type="Google" id="ProtNLM"/>
    </source>
</evidence>
<dbReference type="PANTHER" id="PTHR19354">
    <property type="entry name" value="ZIPPER PUTATIVE TUMOR SUPPRESSOR 2 HOMOLOG-LIKE PROTEIN-RELATED"/>
    <property type="match status" value="1"/>
</dbReference>
<evidence type="ECO:0000256" key="3">
    <source>
        <dbReference type="ARBA" id="ARBA00023054"/>
    </source>
</evidence>
<comment type="caution">
    <text evidence="6">The sequence shown here is derived from an EMBL/GenBank/DDBJ whole genome shotgun (WGS) entry which is preliminary data.</text>
</comment>
<sequence length="704" mass="78650">MALVQAPPGPAEQHHTPRRRLSAPHTPPSLPSTSSAINSQEAMGSVSSLISHRPGHAHLECHYQPLGVGSEPGASRLHRTALGATSCLASSDTSRETLVRSVTPPGKRKPLIGSSQDTGTNEDYYLTQDYVGDWNENHVIYRSPQTRICTQVANEGQLESLNSNMGGPPPKLVPVSGKLEKNMEKTVIRPTAFKPVIPKSRNSMQYLSPRHDRASLSDSQNNLNLLSPSGQTEPMSPCSEKRNSYSGGRQGGSMSDSGRTSLSSLPPYGPAPTETLSGSGHLEPIKSVPANVHGHSNSDSGRSSSSKSTGSGSMSGRSQPLSDNGSSGRSPPPVEGAYEAVVRDLEDKLRERELELLQLRNNLDENEVAICQVYEEKLKRCELELEELRQSCATRMQTQSQKAQRAQQALQLQVFQLQQEKKKLQEDFSQLLQEREQLEERCTSYEHEKIQLGPRLEETKWEVCQKSGEISLMKQQLKDVQGELAQRVGEIVSLRGQLRDTRGELATSQVQLQEATTSGRTRTLELEVCQNELQRRKSEAKLLRQKVGRLEEETARLHDEAGAHLAHQTSLHGPAYSSGGVRQCQAFPEGEEPQLSTYDSEALQDLHEKMDGLRVELATERQRREEQACSFEEEHRVWQEEKDKVIQYQKQLQQNYVGMYRRNRELERMLRQLSLELETRNELEEQDEGSGNEINFDEITATEI</sequence>
<feature type="compositionally biased region" description="Polar residues" evidence="5">
    <location>
        <begin position="319"/>
        <end position="329"/>
    </location>
</feature>
<dbReference type="AlphaFoldDB" id="A0ABD0WZ96"/>
<organism evidence="6 7">
    <name type="scientific">Umbra pygmaea</name>
    <name type="common">Eastern mudminnow</name>
    <dbReference type="NCBI Taxonomy" id="75934"/>
    <lineage>
        <taxon>Eukaryota</taxon>
        <taxon>Metazoa</taxon>
        <taxon>Chordata</taxon>
        <taxon>Craniata</taxon>
        <taxon>Vertebrata</taxon>
        <taxon>Euteleostomi</taxon>
        <taxon>Actinopterygii</taxon>
        <taxon>Neopterygii</taxon>
        <taxon>Teleostei</taxon>
        <taxon>Protacanthopterygii</taxon>
        <taxon>Esociformes</taxon>
        <taxon>Umbridae</taxon>
        <taxon>Umbra</taxon>
    </lineage>
</organism>
<reference evidence="6 7" key="1">
    <citation type="submission" date="2024-06" db="EMBL/GenBank/DDBJ databases">
        <authorList>
            <person name="Pan Q."/>
            <person name="Wen M."/>
            <person name="Jouanno E."/>
            <person name="Zahm M."/>
            <person name="Klopp C."/>
            <person name="Cabau C."/>
            <person name="Louis A."/>
            <person name="Berthelot C."/>
            <person name="Parey E."/>
            <person name="Roest Crollius H."/>
            <person name="Montfort J."/>
            <person name="Robinson-Rechavi M."/>
            <person name="Bouchez O."/>
            <person name="Lampietro C."/>
            <person name="Lopez Roques C."/>
            <person name="Donnadieu C."/>
            <person name="Postlethwait J."/>
            <person name="Bobe J."/>
            <person name="Verreycken H."/>
            <person name="Guiguen Y."/>
        </authorList>
    </citation>
    <scope>NUCLEOTIDE SEQUENCE [LARGE SCALE GENOMIC DNA]</scope>
    <source>
        <strain evidence="6">Up_M1</strain>
        <tissue evidence="6">Testis</tissue>
    </source>
</reference>